<dbReference type="InterPro" id="IPR000008">
    <property type="entry name" value="C2_dom"/>
</dbReference>
<dbReference type="PANTHER" id="PTHR32246">
    <property type="entry name" value="INGRESSION PROTEIN FIC1"/>
    <property type="match status" value="1"/>
</dbReference>
<dbReference type="InterPro" id="IPR044750">
    <property type="entry name" value="C2_SRC2/BAP"/>
</dbReference>
<dbReference type="AlphaFoldDB" id="A0AAN8VTA0"/>
<protein>
    <submittedName>
        <fullName evidence="2">C2 domain</fullName>
    </submittedName>
</protein>
<name>A0AAN8VTA0_9MAGN</name>
<dbReference type="PANTHER" id="PTHR32246:SF22">
    <property type="entry name" value="C2 DOMAIN-CONTAINING PROTEIN"/>
    <property type="match status" value="1"/>
</dbReference>
<organism evidence="2 3">
    <name type="scientific">Dillenia turbinata</name>
    <dbReference type="NCBI Taxonomy" id="194707"/>
    <lineage>
        <taxon>Eukaryota</taxon>
        <taxon>Viridiplantae</taxon>
        <taxon>Streptophyta</taxon>
        <taxon>Embryophyta</taxon>
        <taxon>Tracheophyta</taxon>
        <taxon>Spermatophyta</taxon>
        <taxon>Magnoliopsida</taxon>
        <taxon>eudicotyledons</taxon>
        <taxon>Gunneridae</taxon>
        <taxon>Pentapetalae</taxon>
        <taxon>Dilleniales</taxon>
        <taxon>Dilleniaceae</taxon>
        <taxon>Dillenia</taxon>
    </lineage>
</organism>
<proteinExistence type="predicted"/>
<dbReference type="EMBL" id="JBAMMX010000005">
    <property type="protein sequence ID" value="KAK6939830.1"/>
    <property type="molecule type" value="Genomic_DNA"/>
</dbReference>
<evidence type="ECO:0000313" key="3">
    <source>
        <dbReference type="Proteomes" id="UP001370490"/>
    </source>
</evidence>
<dbReference type="SUPFAM" id="SSF49562">
    <property type="entry name" value="C2 domain (Calcium/lipid-binding domain, CaLB)"/>
    <property type="match status" value="1"/>
</dbReference>
<dbReference type="CDD" id="cd04051">
    <property type="entry name" value="C2_SRC2_like"/>
    <property type="match status" value="1"/>
</dbReference>
<comment type="caution">
    <text evidence="2">The sequence shown here is derived from an EMBL/GenBank/DDBJ whole genome shotgun (WGS) entry which is preliminary data.</text>
</comment>
<sequence>MTRVNCRIVQIAVMDAKNLEAVRRESKMEVYAKISINGISETVKRTPVDKKGKRWPAWNFLVNENAVTVYGAMLLIELYCKRTWKKDQYIGEVSVPMKDLFALSNRNRGEGGIVSYEVKRGSQKSQGEIRFSCSFSDVKTIKKGGAWKKWLARALDFTIQVVSVATFGTPVPISVQIFVDSDSDSFASYF</sequence>
<dbReference type="GO" id="GO:0006952">
    <property type="term" value="P:defense response"/>
    <property type="evidence" value="ECO:0007669"/>
    <property type="project" value="InterPro"/>
</dbReference>
<keyword evidence="3" id="KW-1185">Reference proteome</keyword>
<evidence type="ECO:0000313" key="2">
    <source>
        <dbReference type="EMBL" id="KAK6939830.1"/>
    </source>
</evidence>
<gene>
    <name evidence="2" type="ORF">RJ641_029361</name>
</gene>
<dbReference type="PROSITE" id="PS50004">
    <property type="entry name" value="C2"/>
    <property type="match status" value="1"/>
</dbReference>
<dbReference type="Pfam" id="PF00168">
    <property type="entry name" value="C2"/>
    <property type="match status" value="1"/>
</dbReference>
<dbReference type="Gene3D" id="2.60.40.150">
    <property type="entry name" value="C2 domain"/>
    <property type="match status" value="1"/>
</dbReference>
<dbReference type="InterPro" id="IPR035892">
    <property type="entry name" value="C2_domain_sf"/>
</dbReference>
<reference evidence="2 3" key="1">
    <citation type="submission" date="2023-12" db="EMBL/GenBank/DDBJ databases">
        <title>A high-quality genome assembly for Dillenia turbinata (Dilleniales).</title>
        <authorList>
            <person name="Chanderbali A."/>
        </authorList>
    </citation>
    <scope>NUCLEOTIDE SEQUENCE [LARGE SCALE GENOMIC DNA]</scope>
    <source>
        <strain evidence="2">LSX21</strain>
        <tissue evidence="2">Leaf</tissue>
    </source>
</reference>
<evidence type="ECO:0000259" key="1">
    <source>
        <dbReference type="PROSITE" id="PS50004"/>
    </source>
</evidence>
<feature type="domain" description="C2" evidence="1">
    <location>
        <begin position="1"/>
        <end position="113"/>
    </location>
</feature>
<dbReference type="Proteomes" id="UP001370490">
    <property type="component" value="Unassembled WGS sequence"/>
</dbReference>
<accession>A0AAN8VTA0</accession>